<proteinExistence type="predicted"/>
<evidence type="ECO:0000256" key="1">
    <source>
        <dbReference type="SAM" id="MobiDB-lite"/>
    </source>
</evidence>
<keyword evidence="2" id="KW-1133">Transmembrane helix</keyword>
<sequence>MSLSHGSTDACHAWVIAQPSAATSASRPAHTRTSSTAVRATPRREGAASWRDPRGSTGSTESTEEGCIPPMYPFRRLASVGEMVNVGGPGVMLLGAVVAGLACVLLGFLLRAAGVATPWVLAALTWSLVVIGLVTLVPAHGAPGWIAAEEAQTACSWDYGGPAPEGFWIFSGGQRMLNTALFVPAGFLLAIATVRRGRAWLALPGLALLVGYSALIERIQLELTRLDRACDVTDVVDNATGALIGFGAGVLVAAVLGLGARVTRR</sequence>
<organism evidence="4 5">
    <name type="scientific">Nocardioides guangzhouensis</name>
    <dbReference type="NCBI Taxonomy" id="2497878"/>
    <lineage>
        <taxon>Bacteria</taxon>
        <taxon>Bacillati</taxon>
        <taxon>Actinomycetota</taxon>
        <taxon>Actinomycetes</taxon>
        <taxon>Propionibacteriales</taxon>
        <taxon>Nocardioidaceae</taxon>
        <taxon>Nocardioides</taxon>
    </lineage>
</organism>
<feature type="compositionally biased region" description="Polar residues" evidence="1">
    <location>
        <begin position="22"/>
        <end position="38"/>
    </location>
</feature>
<dbReference type="Pfam" id="PF04892">
    <property type="entry name" value="VanZ"/>
    <property type="match status" value="1"/>
</dbReference>
<reference evidence="4 5" key="1">
    <citation type="submission" date="2019-01" db="EMBL/GenBank/DDBJ databases">
        <title>Nocardioides guangzhouensis sp. nov., an actinobacterium isolated from soil.</title>
        <authorList>
            <person name="Fu Y."/>
            <person name="Cai Y."/>
            <person name="Lin Z."/>
            <person name="Chen P."/>
        </authorList>
    </citation>
    <scope>NUCLEOTIDE SEQUENCE [LARGE SCALE GENOMIC DNA]</scope>
    <source>
        <strain evidence="4 5">130</strain>
    </source>
</reference>
<keyword evidence="2" id="KW-0472">Membrane</keyword>
<feature type="region of interest" description="Disordered" evidence="1">
    <location>
        <begin position="22"/>
        <end position="65"/>
    </location>
</feature>
<dbReference type="InterPro" id="IPR006976">
    <property type="entry name" value="VanZ-like"/>
</dbReference>
<feature type="transmembrane region" description="Helical" evidence="2">
    <location>
        <begin position="201"/>
        <end position="219"/>
    </location>
</feature>
<keyword evidence="2" id="KW-0812">Transmembrane</keyword>
<dbReference type="OrthoDB" id="3777720at2"/>
<comment type="caution">
    <text evidence="4">The sequence shown here is derived from an EMBL/GenBank/DDBJ whole genome shotgun (WGS) entry which is preliminary data.</text>
</comment>
<name>A0A4V1XZK0_9ACTN</name>
<dbReference type="AlphaFoldDB" id="A0A4V1XZK0"/>
<feature type="transmembrane region" description="Helical" evidence="2">
    <location>
        <begin position="176"/>
        <end position="194"/>
    </location>
</feature>
<feature type="domain" description="VanZ-like" evidence="3">
    <location>
        <begin position="134"/>
        <end position="248"/>
    </location>
</feature>
<feature type="transmembrane region" description="Helical" evidence="2">
    <location>
        <begin position="119"/>
        <end position="139"/>
    </location>
</feature>
<keyword evidence="5" id="KW-1185">Reference proteome</keyword>
<evidence type="ECO:0000313" key="5">
    <source>
        <dbReference type="Proteomes" id="UP000295198"/>
    </source>
</evidence>
<evidence type="ECO:0000313" key="4">
    <source>
        <dbReference type="EMBL" id="RYP87019.1"/>
    </source>
</evidence>
<feature type="compositionally biased region" description="Basic and acidic residues" evidence="1">
    <location>
        <begin position="42"/>
        <end position="54"/>
    </location>
</feature>
<protein>
    <submittedName>
        <fullName evidence="4">VanZ family protein</fullName>
    </submittedName>
</protein>
<gene>
    <name evidence="4" type="ORF">EKO23_07005</name>
</gene>
<dbReference type="Proteomes" id="UP000295198">
    <property type="component" value="Unassembled WGS sequence"/>
</dbReference>
<feature type="transmembrane region" description="Helical" evidence="2">
    <location>
        <begin position="239"/>
        <end position="260"/>
    </location>
</feature>
<evidence type="ECO:0000259" key="3">
    <source>
        <dbReference type="Pfam" id="PF04892"/>
    </source>
</evidence>
<feature type="transmembrane region" description="Helical" evidence="2">
    <location>
        <begin position="91"/>
        <end position="112"/>
    </location>
</feature>
<accession>A0A4V1XZK0</accession>
<dbReference type="EMBL" id="SDKM01000008">
    <property type="protein sequence ID" value="RYP87019.1"/>
    <property type="molecule type" value="Genomic_DNA"/>
</dbReference>
<evidence type="ECO:0000256" key="2">
    <source>
        <dbReference type="SAM" id="Phobius"/>
    </source>
</evidence>